<name>A0A7W1XT39_9BACL</name>
<protein>
    <submittedName>
        <fullName evidence="5">DNRLRE domain-containing protein</fullName>
    </submittedName>
</protein>
<comment type="subcellular location">
    <subcellularLocation>
        <location evidence="1">Secreted</location>
    </subcellularLocation>
</comment>
<dbReference type="AlphaFoldDB" id="A0A7W1XT39"/>
<dbReference type="Proteomes" id="UP000538292">
    <property type="component" value="Unassembled WGS sequence"/>
</dbReference>
<evidence type="ECO:0000256" key="2">
    <source>
        <dbReference type="ARBA" id="ARBA00022525"/>
    </source>
</evidence>
<evidence type="ECO:0000313" key="5">
    <source>
        <dbReference type="EMBL" id="MBA4602793.1"/>
    </source>
</evidence>
<gene>
    <name evidence="5" type="ORF">H2C83_10800</name>
</gene>
<evidence type="ECO:0000256" key="3">
    <source>
        <dbReference type="ARBA" id="ARBA00022729"/>
    </source>
</evidence>
<feature type="domain" description="Carbohydrate-binding module family 96" evidence="4">
    <location>
        <begin position="88"/>
        <end position="186"/>
    </location>
</feature>
<dbReference type="EMBL" id="JACEOL010000034">
    <property type="protein sequence ID" value="MBA4602793.1"/>
    <property type="molecule type" value="Genomic_DNA"/>
</dbReference>
<keyword evidence="6" id="KW-1185">Reference proteome</keyword>
<comment type="caution">
    <text evidence="5">The sequence shown here is derived from an EMBL/GenBank/DDBJ whole genome shotgun (WGS) entry which is preliminary data.</text>
</comment>
<dbReference type="NCBIfam" id="NF033679">
    <property type="entry name" value="DNRLRE_dom"/>
    <property type="match status" value="1"/>
</dbReference>
<reference evidence="5 6" key="1">
    <citation type="submission" date="2020-07" db="EMBL/GenBank/DDBJ databases">
        <title>Thermoactinomyces phylogeny.</title>
        <authorList>
            <person name="Dunlap C."/>
        </authorList>
    </citation>
    <scope>NUCLEOTIDE SEQUENCE [LARGE SCALE GENOMIC DNA]</scope>
    <source>
        <strain evidence="5 6">AMNI-1</strain>
    </source>
</reference>
<keyword evidence="2" id="KW-0964">Secreted</keyword>
<dbReference type="GO" id="GO:0005576">
    <property type="term" value="C:extracellular region"/>
    <property type="evidence" value="ECO:0007669"/>
    <property type="project" value="UniProtKB-SubCell"/>
</dbReference>
<dbReference type="Pfam" id="PF24517">
    <property type="entry name" value="CBM96"/>
    <property type="match status" value="1"/>
</dbReference>
<accession>A0A7W1XT39</accession>
<sequence length="255" mass="28478">MQNAKPVPQKDGSIQFVDSKGNTLFTIPRPLMVDAKDRISHNAKLELRTDGKETYLDLKANEKWLQDPQRAYPVVIDPSLTIQGTTDTYDAFVGNKDTTVQNTNYGGLTYLITGNYVDYGITRSFIKFKLQPLLSGAQISSAKLYLNQYSTVANQQVNLYPVTSNWTSSDVKWVNQPTIGSLLSSTIVGEWENTAGISLPSPRTGTAGQPKTTESPFVIRLKLMTGNRSVPAIMRLTRPKNQSILDFRCHQRQYP</sequence>
<evidence type="ECO:0000259" key="4">
    <source>
        <dbReference type="Pfam" id="PF24517"/>
    </source>
</evidence>
<organism evidence="5 6">
    <name type="scientific">Thermoactinomyces mirandus</name>
    <dbReference type="NCBI Taxonomy" id="2756294"/>
    <lineage>
        <taxon>Bacteria</taxon>
        <taxon>Bacillati</taxon>
        <taxon>Bacillota</taxon>
        <taxon>Bacilli</taxon>
        <taxon>Bacillales</taxon>
        <taxon>Thermoactinomycetaceae</taxon>
        <taxon>Thermoactinomyces</taxon>
    </lineage>
</organism>
<keyword evidence="3" id="KW-0732">Signal</keyword>
<dbReference type="InterPro" id="IPR055372">
    <property type="entry name" value="CBM96"/>
</dbReference>
<evidence type="ECO:0000256" key="1">
    <source>
        <dbReference type="ARBA" id="ARBA00004613"/>
    </source>
</evidence>
<evidence type="ECO:0000313" key="6">
    <source>
        <dbReference type="Proteomes" id="UP000538292"/>
    </source>
</evidence>
<proteinExistence type="predicted"/>